<dbReference type="Pfam" id="PF00756">
    <property type="entry name" value="Esterase"/>
    <property type="match status" value="1"/>
</dbReference>
<proteinExistence type="inferred from homology"/>
<evidence type="ECO:0000256" key="6">
    <source>
        <dbReference type="ARBA" id="ARBA00023315"/>
    </source>
</evidence>
<organism evidence="10 11">
    <name type="scientific">Actinomadura rubteroloni</name>
    <dbReference type="NCBI Taxonomy" id="1926885"/>
    <lineage>
        <taxon>Bacteria</taxon>
        <taxon>Bacillati</taxon>
        <taxon>Actinomycetota</taxon>
        <taxon>Actinomycetes</taxon>
        <taxon>Streptosporangiales</taxon>
        <taxon>Thermomonosporaceae</taxon>
        <taxon>Actinomadura</taxon>
    </lineage>
</organism>
<feature type="signal peptide" evidence="9">
    <location>
        <begin position="1"/>
        <end position="25"/>
    </location>
</feature>
<evidence type="ECO:0000256" key="3">
    <source>
        <dbReference type="ARBA" id="ARBA00012820"/>
    </source>
</evidence>
<evidence type="ECO:0000313" key="10">
    <source>
        <dbReference type="EMBL" id="POM24775.1"/>
    </source>
</evidence>
<dbReference type="EC" id="2.3.1.122" evidence="3"/>
<reference evidence="10 11" key="1">
    <citation type="journal article" date="2017" name="Chemistry">
        <title>Isolation, Biosynthesis and Chemical Modifications of Rubterolones A-F: Rare Tropolone Alkaloids from Actinomadura sp. 5-2.</title>
        <authorList>
            <person name="Guo H."/>
            <person name="Benndorf R."/>
            <person name="Leichnitz D."/>
            <person name="Klassen J.L."/>
            <person name="Vollmers J."/>
            <person name="Gorls H."/>
            <person name="Steinacker M."/>
            <person name="Weigel C."/>
            <person name="Dahse H.M."/>
            <person name="Kaster A.K."/>
            <person name="de Beer Z.W."/>
            <person name="Poulsen M."/>
            <person name="Beemelmanns C."/>
        </authorList>
    </citation>
    <scope>NUCLEOTIDE SEQUENCE [LARGE SCALE GENOMIC DNA]</scope>
    <source>
        <strain evidence="10 11">5-2</strain>
    </source>
</reference>
<protein>
    <recommendedName>
        <fullName evidence="7">Acyl-CoA:diacylglycerol acyltransferase</fullName>
        <ecNumber evidence="3">2.3.1.122</ecNumber>
        <ecNumber evidence="4">2.3.1.20</ecNumber>
    </recommendedName>
</protein>
<name>A0A2P4UI84_9ACTN</name>
<dbReference type="PANTHER" id="PTHR48098:SF1">
    <property type="entry name" value="DIACYLGLYCEROL ACYLTRANSFERASE_MYCOLYLTRANSFERASE AG85A"/>
    <property type="match status" value="1"/>
</dbReference>
<sequence precursor="true">MQNRRAFCRTAAVTAGAALGGGLLAAPARASGARVVAEKRLGSHIVDLTVHSAAMNRDLPVRLMLPNGWSKTADRTWPVVYAFHGGNENYQAWNNHTDIAARSLRRQVIVVMPEGGYAGGYTDWWNYGFGNSYAWETFHLKELRPLLEQQYRAGTKRAAFGQSTGGYGALIYAARHPGMFKYAAAYSPFASLLTAGVSTVMNTGLDGLKGWNGLGFNVDKFTMWGDPFWQHDIWVQHDPVSQAANLRGTKLYVSVAKNGLPGPLDPPTAQFADPAEAFCYYTTKPFLDRLNELKIPVTTHLYERGTHSWVYWQDELDRSWPAMMRAIGA</sequence>
<comment type="similarity">
    <text evidence="2">Belongs to the mycobacterial A85 antigen family.</text>
</comment>
<dbReference type="PROSITE" id="PS51318">
    <property type="entry name" value="TAT"/>
    <property type="match status" value="1"/>
</dbReference>
<evidence type="ECO:0000256" key="8">
    <source>
        <dbReference type="ARBA" id="ARBA00048109"/>
    </source>
</evidence>
<comment type="catalytic activity">
    <reaction evidence="8">
        <text>an acyl-CoA + a 1,2-diacyl-sn-glycerol = a triacyl-sn-glycerol + CoA</text>
        <dbReference type="Rhea" id="RHEA:10868"/>
        <dbReference type="ChEBI" id="CHEBI:17815"/>
        <dbReference type="ChEBI" id="CHEBI:57287"/>
        <dbReference type="ChEBI" id="CHEBI:58342"/>
        <dbReference type="ChEBI" id="CHEBI:64615"/>
        <dbReference type="EC" id="2.3.1.20"/>
    </reaction>
</comment>
<comment type="catalytic activity">
    <reaction evidence="1">
        <text>2 alpha,alpha'-trehalose 6-mycolate = alpha,alpha'-trehalose 6,6'-bismycolate + alpha,alpha-trehalose</text>
        <dbReference type="Rhea" id="RHEA:23472"/>
        <dbReference type="ChEBI" id="CHEBI:16551"/>
        <dbReference type="ChEBI" id="CHEBI:18195"/>
        <dbReference type="ChEBI" id="CHEBI:18234"/>
        <dbReference type="EC" id="2.3.1.122"/>
    </reaction>
</comment>
<dbReference type="EC" id="2.3.1.20" evidence="4"/>
<gene>
    <name evidence="10" type="primary">fbpB_6</name>
    <name evidence="10" type="ORF">BTM25_34110</name>
</gene>
<dbReference type="Proteomes" id="UP000242367">
    <property type="component" value="Unassembled WGS sequence"/>
</dbReference>
<dbReference type="InterPro" id="IPR000801">
    <property type="entry name" value="Esterase-like"/>
</dbReference>
<evidence type="ECO:0000256" key="7">
    <source>
        <dbReference type="ARBA" id="ARBA00032572"/>
    </source>
</evidence>
<dbReference type="InterPro" id="IPR029058">
    <property type="entry name" value="AB_hydrolase_fold"/>
</dbReference>
<feature type="chain" id="PRO_5039655234" description="Acyl-CoA:diacylglycerol acyltransferase" evidence="9">
    <location>
        <begin position="26"/>
        <end position="329"/>
    </location>
</feature>
<dbReference type="EMBL" id="MTBP01000002">
    <property type="protein sequence ID" value="POM24775.1"/>
    <property type="molecule type" value="Genomic_DNA"/>
</dbReference>
<accession>A0A2P4UI84</accession>
<dbReference type="GO" id="GO:0050348">
    <property type="term" value="F:trehalose O-mycolyltransferase activity"/>
    <property type="evidence" value="ECO:0007669"/>
    <property type="project" value="UniProtKB-EC"/>
</dbReference>
<dbReference type="InterPro" id="IPR050583">
    <property type="entry name" value="Mycobacterial_A85_antigen"/>
</dbReference>
<evidence type="ECO:0000256" key="4">
    <source>
        <dbReference type="ARBA" id="ARBA00013244"/>
    </source>
</evidence>
<comment type="caution">
    <text evidence="10">The sequence shown here is derived from an EMBL/GenBank/DDBJ whole genome shotgun (WGS) entry which is preliminary data.</text>
</comment>
<evidence type="ECO:0000256" key="9">
    <source>
        <dbReference type="SAM" id="SignalP"/>
    </source>
</evidence>
<dbReference type="AlphaFoldDB" id="A0A2P4UI84"/>
<evidence type="ECO:0000313" key="11">
    <source>
        <dbReference type="Proteomes" id="UP000242367"/>
    </source>
</evidence>
<evidence type="ECO:0000256" key="2">
    <source>
        <dbReference type="ARBA" id="ARBA00005874"/>
    </source>
</evidence>
<dbReference type="SUPFAM" id="SSF53474">
    <property type="entry name" value="alpha/beta-Hydrolases"/>
    <property type="match status" value="1"/>
</dbReference>
<dbReference type="Gene3D" id="3.40.50.1820">
    <property type="entry name" value="alpha/beta hydrolase"/>
    <property type="match status" value="1"/>
</dbReference>
<keyword evidence="9" id="KW-0732">Signal</keyword>
<dbReference type="RefSeq" id="WP_103563865.1">
    <property type="nucleotide sequence ID" value="NZ_MTBP01000002.1"/>
</dbReference>
<dbReference type="InterPro" id="IPR006311">
    <property type="entry name" value="TAT_signal"/>
</dbReference>
<dbReference type="GO" id="GO:0004144">
    <property type="term" value="F:diacylglycerol O-acyltransferase activity"/>
    <property type="evidence" value="ECO:0007669"/>
    <property type="project" value="UniProtKB-EC"/>
</dbReference>
<keyword evidence="5 10" id="KW-0808">Transferase</keyword>
<dbReference type="PANTHER" id="PTHR48098">
    <property type="entry name" value="ENTEROCHELIN ESTERASE-RELATED"/>
    <property type="match status" value="1"/>
</dbReference>
<keyword evidence="11" id="KW-1185">Reference proteome</keyword>
<evidence type="ECO:0000256" key="5">
    <source>
        <dbReference type="ARBA" id="ARBA00022679"/>
    </source>
</evidence>
<evidence type="ECO:0000256" key="1">
    <source>
        <dbReference type="ARBA" id="ARBA00000697"/>
    </source>
</evidence>
<keyword evidence="6 10" id="KW-0012">Acyltransferase</keyword>